<gene>
    <name evidence="2" type="ORF">ABT322_08895</name>
</gene>
<comment type="caution">
    <text evidence="2">The sequence shown here is derived from an EMBL/GenBank/DDBJ whole genome shotgun (WGS) entry which is preliminary data.</text>
</comment>
<keyword evidence="1" id="KW-0732">Signal</keyword>
<evidence type="ECO:0000313" key="2">
    <source>
        <dbReference type="EMBL" id="MER6903891.1"/>
    </source>
</evidence>
<reference evidence="2 3" key="1">
    <citation type="submission" date="2024-06" db="EMBL/GenBank/DDBJ databases">
        <title>The Natural Products Discovery Center: Release of the First 8490 Sequenced Strains for Exploring Actinobacteria Biosynthetic Diversity.</title>
        <authorList>
            <person name="Kalkreuter E."/>
            <person name="Kautsar S.A."/>
            <person name="Yang D."/>
            <person name="Bader C.D."/>
            <person name="Teijaro C.N."/>
            <person name="Fluegel L."/>
            <person name="Davis C.M."/>
            <person name="Simpson J.R."/>
            <person name="Lauterbach L."/>
            <person name="Steele A.D."/>
            <person name="Gui C."/>
            <person name="Meng S."/>
            <person name="Li G."/>
            <person name="Viehrig K."/>
            <person name="Ye F."/>
            <person name="Su P."/>
            <person name="Kiefer A.F."/>
            <person name="Nichols A."/>
            <person name="Cepeda A.J."/>
            <person name="Yan W."/>
            <person name="Fan B."/>
            <person name="Jiang Y."/>
            <person name="Adhikari A."/>
            <person name="Zheng C.-J."/>
            <person name="Schuster L."/>
            <person name="Cowan T.M."/>
            <person name="Smanski M.J."/>
            <person name="Chevrette M.G."/>
            <person name="De Carvalho L.P.S."/>
            <person name="Shen B."/>
        </authorList>
    </citation>
    <scope>NUCLEOTIDE SEQUENCE [LARGE SCALE GENOMIC DNA]</scope>
    <source>
        <strain evidence="2 3">NPDC000632</strain>
    </source>
</reference>
<sequence>MPALKNSLVSALSVAVLAAGLALSAAGPASAATCPSEASPVARGGKAHWKLACTNDGVKVYGWVQDTATDGRCATVTAWSDGGPGWIDMVEACGSGVRKNFDWFIPGTRSAQVILRIHDTD</sequence>
<evidence type="ECO:0000256" key="1">
    <source>
        <dbReference type="SAM" id="SignalP"/>
    </source>
</evidence>
<accession>A0ABV1VBP8</accession>
<name>A0ABV1VBP8_9ACTN</name>
<feature type="signal peptide" evidence="1">
    <location>
        <begin position="1"/>
        <end position="31"/>
    </location>
</feature>
<protein>
    <recommendedName>
        <fullName evidence="4">Secreted protein</fullName>
    </recommendedName>
</protein>
<feature type="chain" id="PRO_5046632172" description="Secreted protein" evidence="1">
    <location>
        <begin position="32"/>
        <end position="121"/>
    </location>
</feature>
<dbReference type="RefSeq" id="WP_350722420.1">
    <property type="nucleotide sequence ID" value="NZ_JBEPCO010000036.1"/>
</dbReference>
<evidence type="ECO:0008006" key="4">
    <source>
        <dbReference type="Google" id="ProtNLM"/>
    </source>
</evidence>
<dbReference type="Proteomes" id="UP001490330">
    <property type="component" value="Unassembled WGS sequence"/>
</dbReference>
<evidence type="ECO:0000313" key="3">
    <source>
        <dbReference type="Proteomes" id="UP001490330"/>
    </source>
</evidence>
<proteinExistence type="predicted"/>
<organism evidence="2 3">
    <name type="scientific">Streptomyces flaveolus</name>
    <dbReference type="NCBI Taxonomy" id="67297"/>
    <lineage>
        <taxon>Bacteria</taxon>
        <taxon>Bacillati</taxon>
        <taxon>Actinomycetota</taxon>
        <taxon>Actinomycetes</taxon>
        <taxon>Kitasatosporales</taxon>
        <taxon>Streptomycetaceae</taxon>
        <taxon>Streptomyces</taxon>
    </lineage>
</organism>
<keyword evidence="3" id="KW-1185">Reference proteome</keyword>
<dbReference type="EMBL" id="JBEPCV010000005">
    <property type="protein sequence ID" value="MER6903891.1"/>
    <property type="molecule type" value="Genomic_DNA"/>
</dbReference>